<reference evidence="5" key="1">
    <citation type="submission" date="2018-11" db="EMBL/GenBank/DDBJ databases">
        <authorList>
            <person name="Alioto T."/>
            <person name="Alioto T."/>
        </authorList>
    </citation>
    <scope>NUCLEOTIDE SEQUENCE</scope>
</reference>
<name>A0A8B6HC50_MYTGA</name>
<protein>
    <recommendedName>
        <fullName evidence="4">C-type lectin domain-containing protein</fullName>
    </recommendedName>
</protein>
<dbReference type="GO" id="GO:0030246">
    <property type="term" value="F:carbohydrate binding"/>
    <property type="evidence" value="ECO:0007669"/>
    <property type="project" value="UniProtKB-KW"/>
</dbReference>
<dbReference type="PANTHER" id="PTHR46490:SF6">
    <property type="entry name" value="ASIALOGLYCOPROTEIN RECEPTOR 1-LIKE-RELATED"/>
    <property type="match status" value="1"/>
</dbReference>
<dbReference type="PROSITE" id="PS50041">
    <property type="entry name" value="C_TYPE_LECTIN_2"/>
    <property type="match status" value="2"/>
</dbReference>
<evidence type="ECO:0000259" key="4">
    <source>
        <dbReference type="PROSITE" id="PS50041"/>
    </source>
</evidence>
<evidence type="ECO:0000256" key="1">
    <source>
        <dbReference type="ARBA" id="ARBA00022734"/>
    </source>
</evidence>
<dbReference type="Pfam" id="PF00059">
    <property type="entry name" value="Lectin_C"/>
    <property type="match status" value="1"/>
</dbReference>
<feature type="domain" description="C-type lectin" evidence="4">
    <location>
        <begin position="95"/>
        <end position="211"/>
    </location>
</feature>
<dbReference type="InterPro" id="IPR001304">
    <property type="entry name" value="C-type_lectin-like"/>
</dbReference>
<dbReference type="InterPro" id="IPR052309">
    <property type="entry name" value="C-type_Lectin_Domain_Fam1"/>
</dbReference>
<dbReference type="Proteomes" id="UP000596742">
    <property type="component" value="Unassembled WGS sequence"/>
</dbReference>
<evidence type="ECO:0000313" key="5">
    <source>
        <dbReference type="EMBL" id="VDI77080.1"/>
    </source>
</evidence>
<evidence type="ECO:0000256" key="2">
    <source>
        <dbReference type="ARBA" id="ARBA00023157"/>
    </source>
</evidence>
<evidence type="ECO:0000256" key="3">
    <source>
        <dbReference type="ARBA" id="ARBA00023180"/>
    </source>
</evidence>
<feature type="domain" description="C-type lectin" evidence="4">
    <location>
        <begin position="22"/>
        <end position="79"/>
    </location>
</feature>
<gene>
    <name evidence="5" type="ORF">MGAL_10B049985</name>
</gene>
<dbReference type="PANTHER" id="PTHR46490">
    <property type="entry name" value="C-TYPE LECTIN DOMAIN FAMILY 12 MEMBER A-RELATED"/>
    <property type="match status" value="1"/>
</dbReference>
<comment type="caution">
    <text evidence="5">The sequence shown here is derived from an EMBL/GenBank/DDBJ whole genome shotgun (WGS) entry which is preliminary data.</text>
</comment>
<keyword evidence="3" id="KW-0325">Glycoprotein</keyword>
<dbReference type="Gene3D" id="3.10.100.10">
    <property type="entry name" value="Mannose-Binding Protein A, subunit A"/>
    <property type="match status" value="2"/>
</dbReference>
<keyword evidence="1" id="KW-0430">Lectin</keyword>
<sequence>MFLAPSSIAAKQLDTMFSDEKIWVGLRYRNGAEWIWDNGSNQPVIWGSTPILPQLCICVFVTGFMYDLDCYKLLGVVCQKDFLFPGICEVGWTNFGSNCFKTLRQEINGVDFGDARIICSMEGAHIMMPKSQPDAEQIVTGLGVRNSWGGVTDFDADHIYTWEDGTDISQLSLYFSDTEPNNRDLDYICAYIQNGHFFNAACTTSERVICQINATSTTVSTTKEPVSSTDSETKVMSEHLSTPLKVSTHLSSVVSKTSTENPETPTKTTIYTDSAMAQATDTQSNRITPTTISSLIGKSNCSKSSTNSCRCQKRTVANTTENQKMQTLKVTDYIWLNKCTLQPLIDSGMVDVANCPYECKCSSKGSTTSQEDMFACVRRP</sequence>
<dbReference type="SMART" id="SM00034">
    <property type="entry name" value="CLECT"/>
    <property type="match status" value="1"/>
</dbReference>
<dbReference type="InterPro" id="IPR016186">
    <property type="entry name" value="C-type_lectin-like/link_sf"/>
</dbReference>
<proteinExistence type="predicted"/>
<accession>A0A8B6HC50</accession>
<dbReference type="EMBL" id="UYJE01009821">
    <property type="protein sequence ID" value="VDI77080.1"/>
    <property type="molecule type" value="Genomic_DNA"/>
</dbReference>
<dbReference type="InterPro" id="IPR016187">
    <property type="entry name" value="CTDL_fold"/>
</dbReference>
<keyword evidence="6" id="KW-1185">Reference proteome</keyword>
<keyword evidence="2" id="KW-1015">Disulfide bond</keyword>
<evidence type="ECO:0000313" key="6">
    <source>
        <dbReference type="Proteomes" id="UP000596742"/>
    </source>
</evidence>
<dbReference type="AlphaFoldDB" id="A0A8B6HC50"/>
<organism evidence="5 6">
    <name type="scientific">Mytilus galloprovincialis</name>
    <name type="common">Mediterranean mussel</name>
    <dbReference type="NCBI Taxonomy" id="29158"/>
    <lineage>
        <taxon>Eukaryota</taxon>
        <taxon>Metazoa</taxon>
        <taxon>Spiralia</taxon>
        <taxon>Lophotrochozoa</taxon>
        <taxon>Mollusca</taxon>
        <taxon>Bivalvia</taxon>
        <taxon>Autobranchia</taxon>
        <taxon>Pteriomorphia</taxon>
        <taxon>Mytilida</taxon>
        <taxon>Mytiloidea</taxon>
        <taxon>Mytilidae</taxon>
        <taxon>Mytilinae</taxon>
        <taxon>Mytilus</taxon>
    </lineage>
</organism>
<dbReference type="SUPFAM" id="SSF56436">
    <property type="entry name" value="C-type lectin-like"/>
    <property type="match status" value="2"/>
</dbReference>
<dbReference type="OrthoDB" id="6142627at2759"/>
<dbReference type="CDD" id="cd00037">
    <property type="entry name" value="CLECT"/>
    <property type="match status" value="1"/>
</dbReference>